<sequence>MGSYNIIYRFQLADNQTETVGLQLDENTLLLSDQYLANTPEWTKLRYKQCPNCPLKPKESPNCPVAKQLARHTDLFDKVQSFDKVKLVVKTSQRMTSQKTTAQKAISAFIGLIMASSGCPHTAPFRPMARFHLPLADEQETIYRAASMYLLAQYFKEKNNQPADWHLKGLKKIYQELSVVNQGIGGRLREATKTDSSLNAIVNLDMYTKVIPDMIEESLFEMQSLFENYLDLSDSNHDFRF</sequence>
<name>A0A316FGZ8_9GAMM</name>
<dbReference type="Proteomes" id="UP000245790">
    <property type="component" value="Unassembled WGS sequence"/>
</dbReference>
<accession>A0A316FGZ8</accession>
<dbReference type="RefSeq" id="WP_109764612.1">
    <property type="nucleotide sequence ID" value="NZ_QGGU01000011.1"/>
</dbReference>
<keyword evidence="2" id="KW-1185">Reference proteome</keyword>
<dbReference type="InterPro" id="IPR054196">
    <property type="entry name" value="DUF6901"/>
</dbReference>
<organism evidence="1 2">
    <name type="scientific">Pleionea mediterranea</name>
    <dbReference type="NCBI Taxonomy" id="523701"/>
    <lineage>
        <taxon>Bacteria</taxon>
        <taxon>Pseudomonadati</taxon>
        <taxon>Pseudomonadota</taxon>
        <taxon>Gammaproteobacteria</taxon>
        <taxon>Oceanospirillales</taxon>
        <taxon>Pleioneaceae</taxon>
        <taxon>Pleionea</taxon>
    </lineage>
</organism>
<dbReference type="Pfam" id="PF21842">
    <property type="entry name" value="DUF6901"/>
    <property type="match status" value="1"/>
</dbReference>
<evidence type="ECO:0000313" key="1">
    <source>
        <dbReference type="EMBL" id="PWK47362.1"/>
    </source>
</evidence>
<dbReference type="EMBL" id="QGGU01000011">
    <property type="protein sequence ID" value="PWK47362.1"/>
    <property type="molecule type" value="Genomic_DNA"/>
</dbReference>
<dbReference type="OrthoDB" id="9813686at2"/>
<proteinExistence type="predicted"/>
<gene>
    <name evidence="1" type="ORF">C8D97_111107</name>
</gene>
<dbReference type="AlphaFoldDB" id="A0A316FGZ8"/>
<reference evidence="1 2" key="1">
    <citation type="submission" date="2018-05" db="EMBL/GenBank/DDBJ databases">
        <title>Genomic Encyclopedia of Type Strains, Phase IV (KMG-IV): sequencing the most valuable type-strain genomes for metagenomic binning, comparative biology and taxonomic classification.</title>
        <authorList>
            <person name="Goeker M."/>
        </authorList>
    </citation>
    <scope>NUCLEOTIDE SEQUENCE [LARGE SCALE GENOMIC DNA]</scope>
    <source>
        <strain evidence="1 2">DSM 25350</strain>
    </source>
</reference>
<protein>
    <submittedName>
        <fullName evidence="1">Uncharacterized protein</fullName>
    </submittedName>
</protein>
<comment type="caution">
    <text evidence="1">The sequence shown here is derived from an EMBL/GenBank/DDBJ whole genome shotgun (WGS) entry which is preliminary data.</text>
</comment>
<evidence type="ECO:0000313" key="2">
    <source>
        <dbReference type="Proteomes" id="UP000245790"/>
    </source>
</evidence>